<dbReference type="Proteomes" id="UP000679220">
    <property type="component" value="Unassembled WGS sequence"/>
</dbReference>
<feature type="transmembrane region" description="Helical" evidence="8">
    <location>
        <begin position="21"/>
        <end position="40"/>
    </location>
</feature>
<keyword evidence="8" id="KW-1133">Transmembrane helix</keyword>
<evidence type="ECO:0000256" key="4">
    <source>
        <dbReference type="ARBA" id="ARBA00022692"/>
    </source>
</evidence>
<dbReference type="InterPro" id="IPR023997">
    <property type="entry name" value="TonB-dep_OMP_SusC/RagA_CS"/>
</dbReference>
<dbReference type="InterPro" id="IPR011662">
    <property type="entry name" value="Secretin/TonB_short_N"/>
</dbReference>
<organism evidence="10 11">
    <name type="scientific">Carboxylicivirga sediminis</name>
    <dbReference type="NCBI Taxonomy" id="2006564"/>
    <lineage>
        <taxon>Bacteria</taxon>
        <taxon>Pseudomonadati</taxon>
        <taxon>Bacteroidota</taxon>
        <taxon>Bacteroidia</taxon>
        <taxon>Marinilabiliales</taxon>
        <taxon>Marinilabiliaceae</taxon>
        <taxon>Carboxylicivirga</taxon>
    </lineage>
</organism>
<comment type="caution">
    <text evidence="10">The sequence shown here is derived from an EMBL/GenBank/DDBJ whole genome shotgun (WGS) entry which is preliminary data.</text>
</comment>
<keyword evidence="4 7" id="KW-0812">Transmembrane</keyword>
<keyword evidence="2 7" id="KW-0813">Transport</keyword>
<accession>A0A941F7D2</accession>
<dbReference type="NCBIfam" id="TIGR04057">
    <property type="entry name" value="SusC_RagA_signa"/>
    <property type="match status" value="1"/>
</dbReference>
<dbReference type="EMBL" id="JAGTAR010000021">
    <property type="protein sequence ID" value="MBR8536675.1"/>
    <property type="molecule type" value="Genomic_DNA"/>
</dbReference>
<name>A0A941F7D2_9BACT</name>
<dbReference type="Pfam" id="PF07715">
    <property type="entry name" value="Plug"/>
    <property type="match status" value="1"/>
</dbReference>
<dbReference type="SMART" id="SM00965">
    <property type="entry name" value="STN"/>
    <property type="match status" value="1"/>
</dbReference>
<dbReference type="Pfam" id="PF13715">
    <property type="entry name" value="CarbopepD_reg_2"/>
    <property type="match status" value="1"/>
</dbReference>
<sequence length="1137" mass="127518">MKKYSSCSVTCRKTSFGLIRILYVLFTTTFLLFSGTLTIAQNIKQDDKMEAVSVKELFKTIQKETGYRFFYNDEIEGLEKIVRINIKKKEIEEILNELNIQTSLQFRRLENNLIVVAPNNNTQEAITIAGTIRSKHDNSPLPGVNVYVKGTTQGTISDTNGKYELKVDNPYDVIVFSFIGYEMIEEPINGREKINIQLSEDNAALGEVVVTALNIARDKSSLGYSVTQINSDEVNEAKENNPINSLAGKVSGLQITKAPTGVDGSTRVVLRGISSIYGNNRPLFVIDGIPMDASSGGANRWGGTDGGDALSDLNPNDIESMSVLKGAGASALYGSRGANGVVLITTKKGLKRKGIGVTVNSSYSMETPMTTPNFQNKYGQGAFGSYPPLNGPNGPNNDHPWIWSYGPKMDGQTVVNWYGEEEAMLPQQNPYSEFFRTGSNITNSLSFEGGDENSSFRASITDQRSKGIVPNNNLNRQTLALRGFSKLSSKVEFDGKITYIHSEVENRPALAEDGANIVMSLDVLPRNIGLQSLRNNIYDENGNEFKWTSDQTFNNPYWILENIHNEDEKNRLQTMLSIKWEMIKDLNLSVRSGFDFINKRYMAYENTGRADSYNGLGYKVQSTNNNIEWNSDFLLAYHKAFNDTWTVNLSIGGNYMYYEGRGLSQSGVKMKEPDFFHLSNYSDINSSEWFGQKEVYSLYGMTQIGYKNFIYLDLTYRNDWSSTLPLDNNSYGYHSENLSFLFTEAFNIKNHILSSGKLRASYAKVGNDTDAYQIDQYYGIVQSQHPYPMAYIGDVLPFYNLMPEETQSYEVGTDLKLLNNRLSIDATYYYSLSDKQIMSVDLAPTSGYGAKKMNAGEIENRGIELQVSGQPIQTHNGLNWDVSLTWSTNKNEVKQLYGDIPYLPLGSDFHAEIRAYPGQPYGQIYTTDFKRDKFGNKLVDDNGFPLKGDKKVMGNINPDWMAGLSNRLSYKTLSLSFLIDMQKGGDIYSWSKAYRGLFGTSIETLEGRDEWYAGTGGYVESGINENTGKPNTTPISPTYRWYHIYNKEIGAEWIQDGTNVRLREVVVNYSLPNKWMTKTPFTNVSISLVGRNLFFFYKAMDHVDPESGFGSGNVSTGFEHSSLPSTRSFGANLKVNF</sequence>
<keyword evidence="3 7" id="KW-1134">Transmembrane beta strand</keyword>
<evidence type="ECO:0000256" key="2">
    <source>
        <dbReference type="ARBA" id="ARBA00022448"/>
    </source>
</evidence>
<dbReference type="GO" id="GO:0009279">
    <property type="term" value="C:cell outer membrane"/>
    <property type="evidence" value="ECO:0007669"/>
    <property type="project" value="UniProtKB-SubCell"/>
</dbReference>
<evidence type="ECO:0000256" key="1">
    <source>
        <dbReference type="ARBA" id="ARBA00004571"/>
    </source>
</evidence>
<dbReference type="SUPFAM" id="SSF56935">
    <property type="entry name" value="Porins"/>
    <property type="match status" value="1"/>
</dbReference>
<dbReference type="NCBIfam" id="TIGR04056">
    <property type="entry name" value="OMP_RagA_SusC"/>
    <property type="match status" value="1"/>
</dbReference>
<comment type="subcellular location">
    <subcellularLocation>
        <location evidence="1 7">Cell outer membrane</location>
        <topology evidence="1 7">Multi-pass membrane protein</topology>
    </subcellularLocation>
</comment>
<dbReference type="InterPro" id="IPR008969">
    <property type="entry name" value="CarboxyPept-like_regulatory"/>
</dbReference>
<keyword evidence="5 7" id="KW-0472">Membrane</keyword>
<dbReference type="PROSITE" id="PS52016">
    <property type="entry name" value="TONB_DEPENDENT_REC_3"/>
    <property type="match status" value="1"/>
</dbReference>
<dbReference type="RefSeq" id="WP_212191702.1">
    <property type="nucleotide sequence ID" value="NZ_JAGTAR010000021.1"/>
</dbReference>
<dbReference type="InterPro" id="IPR036942">
    <property type="entry name" value="Beta-barrel_TonB_sf"/>
</dbReference>
<feature type="domain" description="Secretin/TonB short N-terminal" evidence="9">
    <location>
        <begin position="67"/>
        <end position="119"/>
    </location>
</feature>
<keyword evidence="6 7" id="KW-0998">Cell outer membrane</keyword>
<dbReference type="InterPro" id="IPR037066">
    <property type="entry name" value="Plug_dom_sf"/>
</dbReference>
<evidence type="ECO:0000256" key="8">
    <source>
        <dbReference type="SAM" id="Phobius"/>
    </source>
</evidence>
<comment type="similarity">
    <text evidence="7">Belongs to the TonB-dependent receptor family.</text>
</comment>
<evidence type="ECO:0000313" key="11">
    <source>
        <dbReference type="Proteomes" id="UP000679220"/>
    </source>
</evidence>
<dbReference type="Gene3D" id="2.170.130.10">
    <property type="entry name" value="TonB-dependent receptor, plug domain"/>
    <property type="match status" value="1"/>
</dbReference>
<dbReference type="SUPFAM" id="SSF49464">
    <property type="entry name" value="Carboxypeptidase regulatory domain-like"/>
    <property type="match status" value="1"/>
</dbReference>
<dbReference type="AlphaFoldDB" id="A0A941F7D2"/>
<proteinExistence type="inferred from homology"/>
<dbReference type="Gene3D" id="2.60.40.1120">
    <property type="entry name" value="Carboxypeptidase-like, regulatory domain"/>
    <property type="match status" value="1"/>
</dbReference>
<evidence type="ECO:0000256" key="3">
    <source>
        <dbReference type="ARBA" id="ARBA00022452"/>
    </source>
</evidence>
<keyword evidence="11" id="KW-1185">Reference proteome</keyword>
<reference evidence="10" key="2">
    <citation type="submission" date="2021-04" db="EMBL/GenBank/DDBJ databases">
        <authorList>
            <person name="Zhang T."/>
            <person name="Zhang Y."/>
            <person name="Lu D."/>
            <person name="Zuo D."/>
            <person name="Du Z."/>
        </authorList>
    </citation>
    <scope>NUCLEOTIDE SEQUENCE</scope>
    <source>
        <strain evidence="10">JR1</strain>
    </source>
</reference>
<evidence type="ECO:0000256" key="5">
    <source>
        <dbReference type="ARBA" id="ARBA00023136"/>
    </source>
</evidence>
<protein>
    <submittedName>
        <fullName evidence="10">SusC/RagA family TonB-linked outer membrane protein</fullName>
    </submittedName>
</protein>
<dbReference type="InterPro" id="IPR012910">
    <property type="entry name" value="Plug_dom"/>
</dbReference>
<gene>
    <name evidence="10" type="ORF">KDU71_13955</name>
</gene>
<dbReference type="InterPro" id="IPR023996">
    <property type="entry name" value="TonB-dep_OMP_SusC/RagA"/>
</dbReference>
<evidence type="ECO:0000313" key="10">
    <source>
        <dbReference type="EMBL" id="MBR8536675.1"/>
    </source>
</evidence>
<evidence type="ECO:0000256" key="7">
    <source>
        <dbReference type="PROSITE-ProRule" id="PRU01360"/>
    </source>
</evidence>
<dbReference type="Gene3D" id="2.40.170.20">
    <property type="entry name" value="TonB-dependent receptor, beta-barrel domain"/>
    <property type="match status" value="1"/>
</dbReference>
<evidence type="ECO:0000259" key="9">
    <source>
        <dbReference type="SMART" id="SM00965"/>
    </source>
</evidence>
<reference evidence="10" key="1">
    <citation type="journal article" date="2018" name="Int. J. Syst. Evol. Microbiol.">
        <title>Carboxylicivirga sediminis sp. nov., isolated from coastal sediment.</title>
        <authorList>
            <person name="Wang F.Q."/>
            <person name="Ren L.H."/>
            <person name="Zou R.J."/>
            <person name="Sun Y.Z."/>
            <person name="Liu X.J."/>
            <person name="Jiang F."/>
            <person name="Liu L.J."/>
        </authorList>
    </citation>
    <scope>NUCLEOTIDE SEQUENCE</scope>
    <source>
        <strain evidence="10">JR1</strain>
    </source>
</reference>
<evidence type="ECO:0000256" key="6">
    <source>
        <dbReference type="ARBA" id="ARBA00023237"/>
    </source>
</evidence>
<dbReference type="InterPro" id="IPR039426">
    <property type="entry name" value="TonB-dep_rcpt-like"/>
</dbReference>